<dbReference type="OrthoDB" id="2375610at2"/>
<sequence length="109" mass="12902">MDRILHVHWDQFVNTLRQCPDDPNQLPNYQAAQELLMRIENQDFDGEYLWNLTDDVIGAAWRLLSNDDVCDPALEYAQFTVDEDRWTDLLHQLYRLKAMCDPSLSEVFL</sequence>
<dbReference type="AlphaFoldDB" id="A0A1M6WS27"/>
<proteinExistence type="predicted"/>
<protein>
    <submittedName>
        <fullName evidence="1">Uncharacterized protein</fullName>
    </submittedName>
</protein>
<dbReference type="Proteomes" id="UP000184016">
    <property type="component" value="Unassembled WGS sequence"/>
</dbReference>
<dbReference type="STRING" id="1830138.SAMN05443507_12924"/>
<organism evidence="1 2">
    <name type="scientific">Alicyclobacillus tolerans</name>
    <dbReference type="NCBI Taxonomy" id="90970"/>
    <lineage>
        <taxon>Bacteria</taxon>
        <taxon>Bacillati</taxon>
        <taxon>Bacillota</taxon>
        <taxon>Bacilli</taxon>
        <taxon>Bacillales</taxon>
        <taxon>Alicyclobacillaceae</taxon>
        <taxon>Alicyclobacillus</taxon>
    </lineage>
</organism>
<dbReference type="RefSeq" id="WP_072875137.1">
    <property type="nucleotide sequence ID" value="NZ_FRAF01000029.1"/>
</dbReference>
<gene>
    <name evidence="1" type="ORF">SAMN05443507_12924</name>
</gene>
<reference evidence="2" key="1">
    <citation type="submission" date="2016-11" db="EMBL/GenBank/DDBJ databases">
        <authorList>
            <person name="Varghese N."/>
            <person name="Submissions S."/>
        </authorList>
    </citation>
    <scope>NUCLEOTIDE SEQUENCE [LARGE SCALE GENOMIC DNA]</scope>
    <source>
        <strain evidence="2">USBA-503</strain>
    </source>
</reference>
<evidence type="ECO:0000313" key="1">
    <source>
        <dbReference type="EMBL" id="SHK96560.1"/>
    </source>
</evidence>
<accession>A0A1M6WS27</accession>
<name>A0A1M6WS27_9BACL</name>
<evidence type="ECO:0000313" key="2">
    <source>
        <dbReference type="Proteomes" id="UP000184016"/>
    </source>
</evidence>
<keyword evidence="2" id="KW-1185">Reference proteome</keyword>
<dbReference type="EMBL" id="FRAF01000029">
    <property type="protein sequence ID" value="SHK96560.1"/>
    <property type="molecule type" value="Genomic_DNA"/>
</dbReference>